<reference evidence="18 19" key="1">
    <citation type="submission" date="2020-07" db="EMBL/GenBank/DDBJ databases">
        <title>Characterization and genome sequencing of isolate MD1, a novel member within the family Lachnospiraceae.</title>
        <authorList>
            <person name="Rettenmaier R."/>
            <person name="Di Bello L."/>
            <person name="Zinser C."/>
            <person name="Scheitz K."/>
            <person name="Liebl W."/>
            <person name="Zverlov V."/>
        </authorList>
    </citation>
    <scope>NUCLEOTIDE SEQUENCE [LARGE SCALE GENOMIC DNA]</scope>
    <source>
        <strain evidence="18 19">MD1</strain>
    </source>
</reference>
<dbReference type="Proteomes" id="UP000574276">
    <property type="component" value="Unassembled WGS sequence"/>
</dbReference>
<keyword evidence="14 17" id="KW-0676">Redox-active center</keyword>
<keyword evidence="12 17" id="KW-0411">Iron-sulfur</keyword>
<evidence type="ECO:0000256" key="7">
    <source>
        <dbReference type="ARBA" id="ARBA00022694"/>
    </source>
</evidence>
<evidence type="ECO:0000256" key="16">
    <source>
        <dbReference type="ARBA" id="ARBA00047415"/>
    </source>
</evidence>
<name>A0A839JZ65_9FIRM</name>
<dbReference type="RefSeq" id="WP_228351676.1">
    <property type="nucleotide sequence ID" value="NZ_JACEGA010000001.1"/>
</dbReference>
<evidence type="ECO:0000256" key="9">
    <source>
        <dbReference type="ARBA" id="ARBA00022785"/>
    </source>
</evidence>
<feature type="binding site" evidence="17">
    <location>
        <position position="29"/>
    </location>
    <ligand>
        <name>[4Fe-4S] cluster</name>
        <dbReference type="ChEBI" id="CHEBI:49883"/>
    </ligand>
</feature>
<dbReference type="GO" id="GO:0052693">
    <property type="term" value="F:epoxyqueuosine reductase activity"/>
    <property type="evidence" value="ECO:0007669"/>
    <property type="project" value="UniProtKB-UniRule"/>
</dbReference>
<dbReference type="AlphaFoldDB" id="A0A839JZ65"/>
<evidence type="ECO:0000256" key="12">
    <source>
        <dbReference type="ARBA" id="ARBA00023014"/>
    </source>
</evidence>
<dbReference type="HAMAP" id="MF_02089">
    <property type="entry name" value="QueH"/>
    <property type="match status" value="1"/>
</dbReference>
<evidence type="ECO:0000313" key="19">
    <source>
        <dbReference type="Proteomes" id="UP000574276"/>
    </source>
</evidence>
<sequence length="215" mass="25312">MNYQKELEKIIHRIENERIYPKLLIHSCCAPCSSYVLEYLTKYFSITIFYYNPNIYPEEEYRRRVEEQIQLIRSMPLPSKVQFIPGEYLPEVYYQKIKGLEKEPEGGERCFSCYELRLREAAKQAKDGGFDYFTTTLSISPHKNAEKLNEIGQSLAAEYGVKYLPSDFKKNNGYKRSIELSKEYDLYRQDYCGCIYSRQERERSKAENASLVTGG</sequence>
<gene>
    <name evidence="17" type="primary">queH</name>
    <name evidence="18" type="ORF">H0486_03500</name>
</gene>
<keyword evidence="9 17" id="KW-0671">Queuosine biosynthesis</keyword>
<evidence type="ECO:0000256" key="5">
    <source>
        <dbReference type="ARBA" id="ARBA00016895"/>
    </source>
</evidence>
<evidence type="ECO:0000256" key="17">
    <source>
        <dbReference type="HAMAP-Rule" id="MF_02089"/>
    </source>
</evidence>
<dbReference type="UniPathway" id="UPA00392"/>
<dbReference type="Pfam" id="PF02677">
    <property type="entry name" value="QueH"/>
    <property type="match status" value="1"/>
</dbReference>
<proteinExistence type="inferred from homology"/>
<accession>A0A839JZ65</accession>
<comment type="pathway">
    <text evidence="2 17">tRNA modification; tRNA-queuosine biosynthesis.</text>
</comment>
<keyword evidence="19" id="KW-1185">Reference proteome</keyword>
<evidence type="ECO:0000256" key="1">
    <source>
        <dbReference type="ARBA" id="ARBA00002268"/>
    </source>
</evidence>
<evidence type="ECO:0000256" key="11">
    <source>
        <dbReference type="ARBA" id="ARBA00023004"/>
    </source>
</evidence>
<evidence type="ECO:0000256" key="14">
    <source>
        <dbReference type="ARBA" id="ARBA00023284"/>
    </source>
</evidence>
<keyword evidence="6 17" id="KW-0004">4Fe-4S</keyword>
<dbReference type="GO" id="GO:0008616">
    <property type="term" value="P:tRNA queuosine(34) biosynthetic process"/>
    <property type="evidence" value="ECO:0007669"/>
    <property type="project" value="UniProtKB-UniRule"/>
</dbReference>
<dbReference type="GO" id="GO:0046872">
    <property type="term" value="F:metal ion binding"/>
    <property type="evidence" value="ECO:0007669"/>
    <property type="project" value="UniProtKB-KW"/>
</dbReference>
<evidence type="ECO:0000256" key="2">
    <source>
        <dbReference type="ARBA" id="ARBA00004691"/>
    </source>
</evidence>
<feature type="binding site" evidence="17">
    <location>
        <position position="28"/>
    </location>
    <ligand>
        <name>[4Fe-4S] cluster</name>
        <dbReference type="ChEBI" id="CHEBI:49883"/>
    </ligand>
</feature>
<evidence type="ECO:0000256" key="8">
    <source>
        <dbReference type="ARBA" id="ARBA00022723"/>
    </source>
</evidence>
<dbReference type="PANTHER" id="PTHR36701">
    <property type="entry name" value="EPOXYQUEUOSINE REDUCTASE QUEH"/>
    <property type="match status" value="1"/>
</dbReference>
<keyword evidence="13 17" id="KW-1015">Disulfide bond</keyword>
<organism evidence="18 19">
    <name type="scientific">Variimorphobacter saccharofermentans</name>
    <dbReference type="NCBI Taxonomy" id="2755051"/>
    <lineage>
        <taxon>Bacteria</taxon>
        <taxon>Bacillati</taxon>
        <taxon>Bacillota</taxon>
        <taxon>Clostridia</taxon>
        <taxon>Lachnospirales</taxon>
        <taxon>Lachnospiraceae</taxon>
        <taxon>Variimorphobacter</taxon>
    </lineage>
</organism>
<dbReference type="InterPro" id="IPR003828">
    <property type="entry name" value="QueH"/>
</dbReference>
<keyword evidence="10 17" id="KW-0560">Oxidoreductase</keyword>
<evidence type="ECO:0000256" key="6">
    <source>
        <dbReference type="ARBA" id="ARBA00022485"/>
    </source>
</evidence>
<dbReference type="EC" id="1.17.99.6" evidence="4 17"/>
<feature type="binding site" evidence="17">
    <location>
        <position position="113"/>
    </location>
    <ligand>
        <name>[4Fe-4S] cluster</name>
        <dbReference type="ChEBI" id="CHEBI:49883"/>
    </ligand>
</feature>
<keyword evidence="7 17" id="KW-0819">tRNA processing</keyword>
<dbReference type="PANTHER" id="PTHR36701:SF1">
    <property type="entry name" value="EPOXYQUEUOSINE REDUCTASE QUEH"/>
    <property type="match status" value="1"/>
</dbReference>
<evidence type="ECO:0000256" key="13">
    <source>
        <dbReference type="ARBA" id="ARBA00023157"/>
    </source>
</evidence>
<feature type="disulfide bond" description="Redox-active" evidence="17">
    <location>
        <begin position="192"/>
        <end position="194"/>
    </location>
</feature>
<protein>
    <recommendedName>
        <fullName evidence="5 17">Epoxyqueuosine reductase QueH</fullName>
        <ecNumber evidence="4 17">1.17.99.6</ecNumber>
    </recommendedName>
    <alternativeName>
        <fullName evidence="15 17">Queuosine biosynthesis protein QueH</fullName>
    </alternativeName>
</protein>
<evidence type="ECO:0000256" key="4">
    <source>
        <dbReference type="ARBA" id="ARBA00012622"/>
    </source>
</evidence>
<evidence type="ECO:0000256" key="15">
    <source>
        <dbReference type="ARBA" id="ARBA00031446"/>
    </source>
</evidence>
<evidence type="ECO:0000256" key="3">
    <source>
        <dbReference type="ARBA" id="ARBA00008207"/>
    </source>
</evidence>
<evidence type="ECO:0000313" key="18">
    <source>
        <dbReference type="EMBL" id="MBB2181939.1"/>
    </source>
</evidence>
<comment type="similarity">
    <text evidence="3 17">Belongs to the QueH family.</text>
</comment>
<dbReference type="GO" id="GO:0051539">
    <property type="term" value="F:4 iron, 4 sulfur cluster binding"/>
    <property type="evidence" value="ECO:0007669"/>
    <property type="project" value="UniProtKB-UniRule"/>
</dbReference>
<evidence type="ECO:0000256" key="10">
    <source>
        <dbReference type="ARBA" id="ARBA00023002"/>
    </source>
</evidence>
<comment type="catalytic activity">
    <reaction evidence="16 17">
        <text>epoxyqueuosine(34) in tRNA + AH2 = queuosine(34) in tRNA + A + H2O</text>
        <dbReference type="Rhea" id="RHEA:32159"/>
        <dbReference type="Rhea" id="RHEA-COMP:18571"/>
        <dbReference type="Rhea" id="RHEA-COMP:18582"/>
        <dbReference type="ChEBI" id="CHEBI:13193"/>
        <dbReference type="ChEBI" id="CHEBI:15377"/>
        <dbReference type="ChEBI" id="CHEBI:17499"/>
        <dbReference type="ChEBI" id="CHEBI:194431"/>
        <dbReference type="ChEBI" id="CHEBI:194443"/>
        <dbReference type="EC" id="1.17.99.6"/>
    </reaction>
</comment>
<keyword evidence="11 17" id="KW-0408">Iron</keyword>
<comment type="function">
    <text evidence="1 17">Catalyzes the conversion of epoxyqueuosine (oQ) to queuosine (Q), which is a hypermodified base found in the wobble positions of tRNA(Asp), tRNA(Asn), tRNA(His) and tRNA(Tyr).</text>
</comment>
<dbReference type="EMBL" id="JACEGA010000001">
    <property type="protein sequence ID" value="MBB2181939.1"/>
    <property type="molecule type" value="Genomic_DNA"/>
</dbReference>
<comment type="caution">
    <text evidence="18">The sequence shown here is derived from an EMBL/GenBank/DDBJ whole genome shotgun (WGS) entry which is preliminary data.</text>
</comment>
<keyword evidence="8 17" id="KW-0479">Metal-binding</keyword>
<feature type="binding site" evidence="17">
    <location>
        <position position="110"/>
    </location>
    <ligand>
        <name>[4Fe-4S] cluster</name>
        <dbReference type="ChEBI" id="CHEBI:49883"/>
    </ligand>
</feature>